<dbReference type="Gene3D" id="2.60.120.10">
    <property type="entry name" value="Jelly Rolls"/>
    <property type="match status" value="1"/>
</dbReference>
<dbReference type="EMBL" id="MN740798">
    <property type="protein sequence ID" value="QHU12099.1"/>
    <property type="molecule type" value="Genomic_DNA"/>
</dbReference>
<sequence>MSNIKSLNFKNTTSPVNLIVHGQGVFLFNTKEAAILTLANKDKSDGLQVSLSHTEFLVTRMANSNKYESQGKKGGLTNKSGAYYWFSLDSQNQLLQAGIGEPRLETACYTYQFDRSDKLWEANKSFLESLVSIDLPNTATVTPLRVLKDPVTNTVPLLLKGINNLTMDDVAGTDYLASAALPASAQTLYNCVAGEKFVLDTPDFPDFSKAIEYSIRTPGMWCNTRIQQKANEFSKEPQPLETYLRITLGQNNGESPGIPYVMEIWPVGHYSPIHNHGGSNAIIRVLHGSIHVSLYPFLCDQANTIEPFATKDFNKGDITWISPTLNQVHMLKNLDTNTDTCITIQCYLYDTADTVHYDYFDYLGNNNAKNQYEPDSDMDFLEFKKTMRQEWDSRKVELKRKNIWSCWA</sequence>
<evidence type="ECO:0008006" key="2">
    <source>
        <dbReference type="Google" id="ProtNLM"/>
    </source>
</evidence>
<protein>
    <recommendedName>
        <fullName evidence="2">Cysteine dioxygenase</fullName>
    </recommendedName>
</protein>
<evidence type="ECO:0000313" key="1">
    <source>
        <dbReference type="EMBL" id="QHU12099.1"/>
    </source>
</evidence>
<dbReference type="AlphaFoldDB" id="A0A6C0K2Z8"/>
<dbReference type="CDD" id="cd10548">
    <property type="entry name" value="cupin_CDO"/>
    <property type="match status" value="1"/>
</dbReference>
<name>A0A6C0K2Z8_9ZZZZ</name>
<dbReference type="InterPro" id="IPR014710">
    <property type="entry name" value="RmlC-like_jellyroll"/>
</dbReference>
<dbReference type="InterPro" id="IPR011051">
    <property type="entry name" value="RmlC_Cupin_sf"/>
</dbReference>
<accession>A0A6C0K2Z8</accession>
<reference evidence="1" key="1">
    <citation type="journal article" date="2020" name="Nature">
        <title>Giant virus diversity and host interactions through global metagenomics.</title>
        <authorList>
            <person name="Schulz F."/>
            <person name="Roux S."/>
            <person name="Paez-Espino D."/>
            <person name="Jungbluth S."/>
            <person name="Walsh D.A."/>
            <person name="Denef V.J."/>
            <person name="McMahon K.D."/>
            <person name="Konstantinidis K.T."/>
            <person name="Eloe-Fadrosh E.A."/>
            <person name="Kyrpides N.C."/>
            <person name="Woyke T."/>
        </authorList>
    </citation>
    <scope>NUCLEOTIDE SEQUENCE</scope>
    <source>
        <strain evidence="1">GVMAG-S-1101171-110</strain>
    </source>
</reference>
<organism evidence="1">
    <name type="scientific">viral metagenome</name>
    <dbReference type="NCBI Taxonomy" id="1070528"/>
    <lineage>
        <taxon>unclassified sequences</taxon>
        <taxon>metagenomes</taxon>
        <taxon>organismal metagenomes</taxon>
    </lineage>
</organism>
<proteinExistence type="predicted"/>
<dbReference type="SUPFAM" id="SSF51182">
    <property type="entry name" value="RmlC-like cupins"/>
    <property type="match status" value="1"/>
</dbReference>